<proteinExistence type="predicted"/>
<reference evidence="1" key="2">
    <citation type="journal article" date="2015" name="Fish Shellfish Immunol.">
        <title>Early steps in the European eel (Anguilla anguilla)-Vibrio vulnificus interaction in the gills: Role of the RtxA13 toxin.</title>
        <authorList>
            <person name="Callol A."/>
            <person name="Pajuelo D."/>
            <person name="Ebbesson L."/>
            <person name="Teles M."/>
            <person name="MacKenzie S."/>
            <person name="Amaro C."/>
        </authorList>
    </citation>
    <scope>NUCLEOTIDE SEQUENCE</scope>
</reference>
<accession>A0A0E9SAP2</accession>
<dbReference type="EMBL" id="GBXM01070979">
    <property type="protein sequence ID" value="JAH37598.1"/>
    <property type="molecule type" value="Transcribed_RNA"/>
</dbReference>
<reference evidence="1" key="1">
    <citation type="submission" date="2014-11" db="EMBL/GenBank/DDBJ databases">
        <authorList>
            <person name="Amaro Gonzalez C."/>
        </authorList>
    </citation>
    <scope>NUCLEOTIDE SEQUENCE</scope>
</reference>
<evidence type="ECO:0000313" key="1">
    <source>
        <dbReference type="EMBL" id="JAH37598.1"/>
    </source>
</evidence>
<organism evidence="1">
    <name type="scientific">Anguilla anguilla</name>
    <name type="common">European freshwater eel</name>
    <name type="synonym">Muraena anguilla</name>
    <dbReference type="NCBI Taxonomy" id="7936"/>
    <lineage>
        <taxon>Eukaryota</taxon>
        <taxon>Metazoa</taxon>
        <taxon>Chordata</taxon>
        <taxon>Craniata</taxon>
        <taxon>Vertebrata</taxon>
        <taxon>Euteleostomi</taxon>
        <taxon>Actinopterygii</taxon>
        <taxon>Neopterygii</taxon>
        <taxon>Teleostei</taxon>
        <taxon>Anguilliformes</taxon>
        <taxon>Anguillidae</taxon>
        <taxon>Anguilla</taxon>
    </lineage>
</organism>
<dbReference type="AlphaFoldDB" id="A0A0E9SAP2"/>
<protein>
    <submittedName>
        <fullName evidence="1">Uncharacterized protein</fullName>
    </submittedName>
</protein>
<name>A0A0E9SAP2_ANGAN</name>
<sequence length="41" mass="4254">MYDRVLAGAPLNSQTGVCTPLGSVVTGESALFNSNFQPLTP</sequence>